<keyword evidence="4" id="KW-1185">Reference proteome</keyword>
<dbReference type="InterPro" id="IPR008462">
    <property type="entry name" value="CsbD"/>
</dbReference>
<dbReference type="SUPFAM" id="SSF69047">
    <property type="entry name" value="Hypothetical protein YjbJ"/>
    <property type="match status" value="1"/>
</dbReference>
<gene>
    <name evidence="3" type="ORF">FBR43_14990</name>
</gene>
<evidence type="ECO:0000313" key="3">
    <source>
        <dbReference type="EMBL" id="TKD51902.1"/>
    </source>
</evidence>
<sequence>MRVSAASTVRRSQAGGRCVRLAAGVYAVNRNIIEGTGRDIGGAIKAATGDLIEDRELQAEGNSDRVAGRTQKAAGHLEESIEQFAGPVLDFVRRQPLLAAGIAGLAGFLLFRGGRNG</sequence>
<name>A0A4U1L538_9SPHN</name>
<comment type="similarity">
    <text evidence="1">Belongs to the UPF0337 (CsbD) family.</text>
</comment>
<evidence type="ECO:0000256" key="1">
    <source>
        <dbReference type="ARBA" id="ARBA00009129"/>
    </source>
</evidence>
<dbReference type="Gene3D" id="1.10.1470.10">
    <property type="entry name" value="YjbJ"/>
    <property type="match status" value="1"/>
</dbReference>
<evidence type="ECO:0000259" key="2">
    <source>
        <dbReference type="Pfam" id="PF05532"/>
    </source>
</evidence>
<dbReference type="Proteomes" id="UP000309138">
    <property type="component" value="Unassembled WGS sequence"/>
</dbReference>
<organism evidence="3 4">
    <name type="scientific">Sphingomonas baiyangensis</name>
    <dbReference type="NCBI Taxonomy" id="2572576"/>
    <lineage>
        <taxon>Bacteria</taxon>
        <taxon>Pseudomonadati</taxon>
        <taxon>Pseudomonadota</taxon>
        <taxon>Alphaproteobacteria</taxon>
        <taxon>Sphingomonadales</taxon>
        <taxon>Sphingomonadaceae</taxon>
        <taxon>Sphingomonas</taxon>
    </lineage>
</organism>
<feature type="domain" description="CsbD-like" evidence="2">
    <location>
        <begin position="32"/>
        <end position="82"/>
    </location>
</feature>
<proteinExistence type="inferred from homology"/>
<dbReference type="InterPro" id="IPR036629">
    <property type="entry name" value="YjbJ_sf"/>
</dbReference>
<reference evidence="3 4" key="1">
    <citation type="submission" date="2019-04" db="EMBL/GenBank/DDBJ databases">
        <authorList>
            <person name="Yang Y."/>
            <person name="Wei D."/>
        </authorList>
    </citation>
    <scope>NUCLEOTIDE SEQUENCE [LARGE SCALE GENOMIC DNA]</scope>
    <source>
        <strain evidence="3 4">L-1-4w-11</strain>
    </source>
</reference>
<dbReference type="Pfam" id="PF05532">
    <property type="entry name" value="CsbD"/>
    <property type="match status" value="1"/>
</dbReference>
<evidence type="ECO:0000313" key="4">
    <source>
        <dbReference type="Proteomes" id="UP000309138"/>
    </source>
</evidence>
<protein>
    <submittedName>
        <fullName evidence="3">CsbD family protein</fullName>
    </submittedName>
</protein>
<dbReference type="OrthoDB" id="9796058at2"/>
<accession>A0A4U1L538</accession>
<dbReference type="EMBL" id="SWKR01000002">
    <property type="protein sequence ID" value="TKD51902.1"/>
    <property type="molecule type" value="Genomic_DNA"/>
</dbReference>
<comment type="caution">
    <text evidence="3">The sequence shown here is derived from an EMBL/GenBank/DDBJ whole genome shotgun (WGS) entry which is preliminary data.</text>
</comment>
<dbReference type="AlphaFoldDB" id="A0A4U1L538"/>